<dbReference type="InterPro" id="IPR036597">
    <property type="entry name" value="Fido-like_dom_sf"/>
</dbReference>
<sequence>MKNRKPILQIKAQKTSKNLTLGPVQDFHALLVDRLQHDRGQFKQVQNAIIGSEFYSATPSETLYLVAQAHISPFKRLFPLLVYLTTSPPKNENKGVLVAPSVVYLQNLFYLLAC</sequence>
<dbReference type="Proteomes" id="UP000072989">
    <property type="component" value="Unassembled WGS sequence"/>
</dbReference>
<comment type="caution">
    <text evidence="1">The sequence shown here is derived from an EMBL/GenBank/DDBJ whole genome shotgun (WGS) entry which is preliminary data.</text>
</comment>
<proteinExistence type="predicted"/>
<dbReference type="EMBL" id="LQZE01000353">
    <property type="protein sequence ID" value="KXU13653.1"/>
    <property type="molecule type" value="Genomic_DNA"/>
</dbReference>
<protein>
    <submittedName>
        <fullName evidence="1">Uncharacterized protein</fullName>
    </submittedName>
</protein>
<gene>
    <name evidence="1" type="ORF">SORDD17_01659</name>
</gene>
<accession>A0A139RFV3</accession>
<dbReference type="SUPFAM" id="SSF140931">
    <property type="entry name" value="Fic-like"/>
    <property type="match status" value="1"/>
</dbReference>
<organism evidence="1 2">
    <name type="scientific">Streptococcus oralis</name>
    <dbReference type="NCBI Taxonomy" id="1303"/>
    <lineage>
        <taxon>Bacteria</taxon>
        <taxon>Bacillati</taxon>
        <taxon>Bacillota</taxon>
        <taxon>Bacilli</taxon>
        <taxon>Lactobacillales</taxon>
        <taxon>Streptococcaceae</taxon>
        <taxon>Streptococcus</taxon>
    </lineage>
</organism>
<evidence type="ECO:0000313" key="2">
    <source>
        <dbReference type="Proteomes" id="UP000072989"/>
    </source>
</evidence>
<dbReference type="PATRIC" id="fig|1303.87.peg.1988"/>
<reference evidence="1 2" key="1">
    <citation type="submission" date="2016-01" db="EMBL/GenBank/DDBJ databases">
        <title>Highly variable Streptococcus oralis are common among viridans streptococci isolated from primates.</title>
        <authorList>
            <person name="Denapaite D."/>
            <person name="Rieger M."/>
            <person name="Koendgen S."/>
            <person name="Brueckner R."/>
            <person name="Ochigava I."/>
            <person name="Kappeler P."/>
            <person name="Maetz-Rensing K."/>
            <person name="Leendertz F."/>
            <person name="Hakenbeck R."/>
        </authorList>
    </citation>
    <scope>NUCLEOTIDE SEQUENCE [LARGE SCALE GENOMIC DNA]</scope>
    <source>
        <strain evidence="1 2">DD17</strain>
    </source>
</reference>
<dbReference type="AlphaFoldDB" id="A0A139RFV3"/>
<name>A0A139RFV3_STROR</name>
<evidence type="ECO:0000313" key="1">
    <source>
        <dbReference type="EMBL" id="KXU13653.1"/>
    </source>
</evidence>